<dbReference type="InterPro" id="IPR001647">
    <property type="entry name" value="HTH_TetR"/>
</dbReference>
<reference evidence="7 9" key="2">
    <citation type="submission" date="2024-01" db="EMBL/GenBank/DDBJ databases">
        <title>Horizontal gene transfer in Aeromonas trota.</title>
        <authorList>
            <person name="Otero Olarra J.E."/>
            <person name="Perez Valdespino A."/>
        </authorList>
    </citation>
    <scope>NUCLEOTIDE SEQUENCE [LARGE SCALE GENOMIC DNA]</scope>
    <source>
        <strain evidence="7 9">9.1</strain>
    </source>
</reference>
<dbReference type="Pfam" id="PF16925">
    <property type="entry name" value="TetR_C_13"/>
    <property type="match status" value="1"/>
</dbReference>
<dbReference type="Proteomes" id="UP000078435">
    <property type="component" value="Unassembled WGS sequence"/>
</dbReference>
<dbReference type="GO" id="GO:0003677">
    <property type="term" value="F:DNA binding"/>
    <property type="evidence" value="ECO:0007669"/>
    <property type="project" value="UniProtKB-UniRule"/>
</dbReference>
<feature type="DNA-binding region" description="H-T-H motif" evidence="4">
    <location>
        <begin position="29"/>
        <end position="48"/>
    </location>
</feature>
<dbReference type="Pfam" id="PF00440">
    <property type="entry name" value="TetR_N"/>
    <property type="match status" value="1"/>
</dbReference>
<keyword evidence="9" id="KW-1185">Reference proteome</keyword>
<dbReference type="InterPro" id="IPR036271">
    <property type="entry name" value="Tet_transcr_reg_TetR-rel_C_sf"/>
</dbReference>
<proteinExistence type="predicted"/>
<organism evidence="6 8">
    <name type="scientific">Aeromonas enteropelogenes</name>
    <name type="common">Aeromonas trota</name>
    <dbReference type="NCBI Taxonomy" id="29489"/>
    <lineage>
        <taxon>Bacteria</taxon>
        <taxon>Pseudomonadati</taxon>
        <taxon>Pseudomonadota</taxon>
        <taxon>Gammaproteobacteria</taxon>
        <taxon>Aeromonadales</taxon>
        <taxon>Aeromonadaceae</taxon>
        <taxon>Aeromonas</taxon>
    </lineage>
</organism>
<comment type="caution">
    <text evidence="6">The sequence shown here is derived from an EMBL/GenBank/DDBJ whole genome shotgun (WGS) entry which is preliminary data.</text>
</comment>
<dbReference type="PROSITE" id="PS50977">
    <property type="entry name" value="HTH_TETR_2"/>
    <property type="match status" value="1"/>
</dbReference>
<evidence type="ECO:0000313" key="6">
    <source>
        <dbReference type="EMBL" id="KXU80692.1"/>
    </source>
</evidence>
<name>A0A175VL46_AEREN</name>
<dbReference type="PANTHER" id="PTHR47506">
    <property type="entry name" value="TRANSCRIPTIONAL REGULATORY PROTEIN"/>
    <property type="match status" value="1"/>
</dbReference>
<evidence type="ECO:0000313" key="7">
    <source>
        <dbReference type="EMBL" id="MEL3919747.1"/>
    </source>
</evidence>
<dbReference type="PANTHER" id="PTHR47506:SF6">
    <property type="entry name" value="HTH-TYPE TRANSCRIPTIONAL REPRESSOR NEMR"/>
    <property type="match status" value="1"/>
</dbReference>
<evidence type="ECO:0000256" key="3">
    <source>
        <dbReference type="ARBA" id="ARBA00023163"/>
    </source>
</evidence>
<evidence type="ECO:0000256" key="2">
    <source>
        <dbReference type="ARBA" id="ARBA00023125"/>
    </source>
</evidence>
<evidence type="ECO:0000259" key="5">
    <source>
        <dbReference type="PROSITE" id="PS50977"/>
    </source>
</evidence>
<dbReference type="InterPro" id="IPR009057">
    <property type="entry name" value="Homeodomain-like_sf"/>
</dbReference>
<evidence type="ECO:0000313" key="9">
    <source>
        <dbReference type="Proteomes" id="UP001491613"/>
    </source>
</evidence>
<dbReference type="EMBL" id="JMGO02000003">
    <property type="protein sequence ID" value="KXU80692.1"/>
    <property type="molecule type" value="Genomic_DNA"/>
</dbReference>
<dbReference type="Gene3D" id="1.10.357.10">
    <property type="entry name" value="Tetracycline Repressor, domain 2"/>
    <property type="match status" value="1"/>
</dbReference>
<keyword evidence="3" id="KW-0804">Transcription</keyword>
<dbReference type="RefSeq" id="WP_026457158.1">
    <property type="nucleotide sequence ID" value="NZ_CDCG01000037.1"/>
</dbReference>
<dbReference type="Proteomes" id="UP001491613">
    <property type="component" value="Unassembled WGS sequence"/>
</dbReference>
<evidence type="ECO:0000313" key="8">
    <source>
        <dbReference type="Proteomes" id="UP000078435"/>
    </source>
</evidence>
<dbReference type="SUPFAM" id="SSF48498">
    <property type="entry name" value="Tetracyclin repressor-like, C-terminal domain"/>
    <property type="match status" value="1"/>
</dbReference>
<dbReference type="EMBL" id="JAZDDP010000003">
    <property type="protein sequence ID" value="MEL3919747.1"/>
    <property type="molecule type" value="Genomic_DNA"/>
</dbReference>
<keyword evidence="1" id="KW-0805">Transcription regulation</keyword>
<evidence type="ECO:0000256" key="1">
    <source>
        <dbReference type="ARBA" id="ARBA00023015"/>
    </source>
</evidence>
<dbReference type="OrthoDB" id="4541465at2"/>
<reference evidence="6 8" key="1">
    <citation type="submission" date="2016-02" db="EMBL/GenBank/DDBJ databases">
        <title>Draft genome sequence of Aeromonas trota strain 1999lcr isolated from cerebrospinal fluid (CSF).</title>
        <authorList>
            <person name="Dallagassa C.B."/>
            <person name="Prediger K.C."/>
            <person name="Weiss V.A."/>
            <person name="Assis F.E."/>
            <person name="Baura V."/>
            <person name="Cruz L.M."/>
            <person name="Souza E.M."/>
            <person name="Pedrosa F.O."/>
            <person name="Fadel-Picheth C.M."/>
        </authorList>
    </citation>
    <scope>NUCLEOTIDE SEQUENCE [LARGE SCALE GENOMIC DNA]</scope>
    <source>
        <strain evidence="6 8">1999lcr</strain>
    </source>
</reference>
<dbReference type="PRINTS" id="PR00455">
    <property type="entry name" value="HTHTETR"/>
</dbReference>
<dbReference type="InterPro" id="IPR011075">
    <property type="entry name" value="TetR_C"/>
</dbReference>
<protein>
    <submittedName>
        <fullName evidence="6">TetR family transcriptional regulator</fullName>
    </submittedName>
    <submittedName>
        <fullName evidence="7">TetR/AcrR family transcriptional regulator</fullName>
    </submittedName>
</protein>
<dbReference type="AlphaFoldDB" id="A0A175VL46"/>
<sequence length="188" mass="21118">MTDRYQDTRQHLLDTGRTILTTHGFNAMGLSFLLQEAGVPKGSFYHYFKSKEQFGEALLSHYIDSYLVEMEALLGGQDKPGRERLLRYFAHWKGSCCDCLVVKLSAEVADLSDTMRLILKTGTDRVVRRLALAIEEAIADGSLSHRATQPLATNLYQLWLGAALLGKLDREGQQLEHAYTMTLQLLAP</sequence>
<feature type="domain" description="HTH tetR-type" evidence="5">
    <location>
        <begin position="6"/>
        <end position="66"/>
    </location>
</feature>
<evidence type="ECO:0000256" key="4">
    <source>
        <dbReference type="PROSITE-ProRule" id="PRU00335"/>
    </source>
</evidence>
<accession>A0A175VL46</accession>
<keyword evidence="2 4" id="KW-0238">DNA-binding</keyword>
<dbReference type="SUPFAM" id="SSF46689">
    <property type="entry name" value="Homeodomain-like"/>
    <property type="match status" value="1"/>
</dbReference>
<gene>
    <name evidence="6" type="ORF">LCR_11425</name>
    <name evidence="7" type="ORF">V1482_10000</name>
</gene>